<name>A0A9P6MF83_9FUNG</name>
<dbReference type="EMBL" id="JAAAHW010001096">
    <property type="protein sequence ID" value="KAF9996862.1"/>
    <property type="molecule type" value="Genomic_DNA"/>
</dbReference>
<evidence type="ECO:0000313" key="3">
    <source>
        <dbReference type="EMBL" id="KAF9996862.1"/>
    </source>
</evidence>
<feature type="coiled-coil region" evidence="1">
    <location>
        <begin position="297"/>
        <end position="390"/>
    </location>
</feature>
<dbReference type="AlphaFoldDB" id="A0A9P6MF83"/>
<feature type="region of interest" description="Disordered" evidence="2">
    <location>
        <begin position="152"/>
        <end position="176"/>
    </location>
</feature>
<evidence type="ECO:0000256" key="2">
    <source>
        <dbReference type="SAM" id="MobiDB-lite"/>
    </source>
</evidence>
<organism evidence="3 4">
    <name type="scientific">Modicella reniformis</name>
    <dbReference type="NCBI Taxonomy" id="1440133"/>
    <lineage>
        <taxon>Eukaryota</taxon>
        <taxon>Fungi</taxon>
        <taxon>Fungi incertae sedis</taxon>
        <taxon>Mucoromycota</taxon>
        <taxon>Mortierellomycotina</taxon>
        <taxon>Mortierellomycetes</taxon>
        <taxon>Mortierellales</taxon>
        <taxon>Mortierellaceae</taxon>
        <taxon>Modicella</taxon>
    </lineage>
</organism>
<feature type="coiled-coil region" evidence="1">
    <location>
        <begin position="187"/>
        <end position="246"/>
    </location>
</feature>
<feature type="compositionally biased region" description="Basic and acidic residues" evidence="2">
    <location>
        <begin position="529"/>
        <end position="538"/>
    </location>
</feature>
<evidence type="ECO:0000256" key="1">
    <source>
        <dbReference type="SAM" id="Coils"/>
    </source>
</evidence>
<keyword evidence="1" id="KW-0175">Coiled coil</keyword>
<gene>
    <name evidence="3" type="ORF">BGZ65_007561</name>
</gene>
<sequence>MATAQQQQQQIYALSSLSPDGQAMDELDAGHTFESDDSVVPTLEQMGLENLSEMDVRMLLQQAYEVIQEKDCDLNMAAVMGQDLVESNTVLQAKYQHLLTQQRHQRMHRPRHLTPPRKIALNASSDAPTNTRGIMDETMDGDENWVDFEPSRSLSSFQTPPSSGSFRPSTSHSGRMHVRSRQDMEKLATLEDQNTQLQVKLDTLTKELKQGRRHAFKRHRRAEKDLKMVRDELDQSSTKVVDLEEQNGRLIDASRMLRNRRIMLKNQLPAPGSIPGSTMASIAMEMDGDEFTIQEMLAEDSRIFEELRDRLHSLERKNTTLQHQKVEADKKTQQVAQELSEAQRHREELLATINGLQELQNAYNEQSAHVQELENTVEELQNSISIMGSRFSQMNSPLMSPSVPLSPVQSGWGREDPEVKTFKTIMQGTTSPKPAPLKSPGLKGQQRPPRKTLLAELESEWLRNINFFGLPRVLEQHQAQQPIHLPGLSSPRSPMLGLKSPMMGLKSPRMGLRSPRIPKSPRMPKSPRALKDHRHDSESEAFSDDTGGRVKGWRKSIRRDMDILSMDEESVCESSSCVRRKRRQHRRYEESDTDGGLIESHGDDSDVERYQLRPRGTERNPQGCGSNCGDETDVSECSGPHHLQYRPSSPGCCCRPNDEYSDEFSYDEGEEDTESAAGWTHFIDHDASTYGYDKKRDGYYIKQKHTGLFGLFQGVFLLFRFFWRWCRFIFILSTALGIALYRGPDALLTDGR</sequence>
<comment type="caution">
    <text evidence="3">The sequence shown here is derived from an EMBL/GenBank/DDBJ whole genome shotgun (WGS) entry which is preliminary data.</text>
</comment>
<dbReference type="Proteomes" id="UP000749646">
    <property type="component" value="Unassembled WGS sequence"/>
</dbReference>
<feature type="region of interest" description="Disordered" evidence="2">
    <location>
        <begin position="502"/>
        <end position="550"/>
    </location>
</feature>
<reference evidence="3" key="1">
    <citation type="journal article" date="2020" name="Fungal Divers.">
        <title>Resolving the Mortierellaceae phylogeny through synthesis of multi-gene phylogenetics and phylogenomics.</title>
        <authorList>
            <person name="Vandepol N."/>
            <person name="Liber J."/>
            <person name="Desiro A."/>
            <person name="Na H."/>
            <person name="Kennedy M."/>
            <person name="Barry K."/>
            <person name="Grigoriev I.V."/>
            <person name="Miller A.N."/>
            <person name="O'Donnell K."/>
            <person name="Stajich J.E."/>
            <person name="Bonito G."/>
        </authorList>
    </citation>
    <scope>NUCLEOTIDE SEQUENCE</scope>
    <source>
        <strain evidence="3">MES-2147</strain>
    </source>
</reference>
<feature type="compositionally biased region" description="Polar residues" evidence="2">
    <location>
        <begin position="152"/>
        <end position="173"/>
    </location>
</feature>
<keyword evidence="4" id="KW-1185">Reference proteome</keyword>
<feature type="region of interest" description="Disordered" evidence="2">
    <location>
        <begin position="425"/>
        <end position="450"/>
    </location>
</feature>
<feature type="region of interest" description="Disordered" evidence="2">
    <location>
        <begin position="582"/>
        <end position="607"/>
    </location>
</feature>
<proteinExistence type="predicted"/>
<protein>
    <submittedName>
        <fullName evidence="3">Uncharacterized protein</fullName>
    </submittedName>
</protein>
<accession>A0A9P6MF83</accession>
<dbReference type="OrthoDB" id="9451547at2759"/>
<evidence type="ECO:0000313" key="4">
    <source>
        <dbReference type="Proteomes" id="UP000749646"/>
    </source>
</evidence>